<dbReference type="STRING" id="885272.JonanDRAFT_0371"/>
<evidence type="ECO:0000313" key="2">
    <source>
        <dbReference type="EMBL" id="EHM12789.1"/>
    </source>
</evidence>
<feature type="transmembrane region" description="Helical" evidence="1">
    <location>
        <begin position="75"/>
        <end position="92"/>
    </location>
</feature>
<keyword evidence="1" id="KW-0472">Membrane</keyword>
<evidence type="ECO:0000313" key="3">
    <source>
        <dbReference type="Proteomes" id="UP000003806"/>
    </source>
</evidence>
<keyword evidence="3" id="KW-1185">Reference proteome</keyword>
<evidence type="ECO:0000256" key="1">
    <source>
        <dbReference type="SAM" id="Phobius"/>
    </source>
</evidence>
<dbReference type="PANTHER" id="PTHR34989">
    <property type="entry name" value="PROTEIN HDED"/>
    <property type="match status" value="1"/>
</dbReference>
<gene>
    <name evidence="2" type="ORF">JonanDRAFT_0371</name>
</gene>
<dbReference type="AlphaFoldDB" id="H0UJ56"/>
<dbReference type="InterPro" id="IPR005325">
    <property type="entry name" value="DUF308_memb"/>
</dbReference>
<feature type="transmembrane region" description="Helical" evidence="1">
    <location>
        <begin position="129"/>
        <end position="150"/>
    </location>
</feature>
<dbReference type="PROSITE" id="PS51257">
    <property type="entry name" value="PROKAR_LIPOPROTEIN"/>
    <property type="match status" value="1"/>
</dbReference>
<dbReference type="Proteomes" id="UP000003806">
    <property type="component" value="Chromosome"/>
</dbReference>
<protein>
    <recommendedName>
        <fullName evidence="4">HdeD family acid-resistance protein</fullName>
    </recommendedName>
</protein>
<proteinExistence type="predicted"/>
<dbReference type="GO" id="GO:0005886">
    <property type="term" value="C:plasma membrane"/>
    <property type="evidence" value="ECO:0007669"/>
    <property type="project" value="TreeGrafter"/>
</dbReference>
<feature type="transmembrane region" description="Helical" evidence="1">
    <location>
        <begin position="20"/>
        <end position="38"/>
    </location>
</feature>
<dbReference type="EMBL" id="CM001376">
    <property type="protein sequence ID" value="EHM12789.1"/>
    <property type="molecule type" value="Genomic_DNA"/>
</dbReference>
<sequence>MLLEKLDVTTESVKALQRQAFFVGSLMVFLGCAVWIVSLVFSVAFQRVAGVAVLLAAGAEFALSFRSVGTARSVGRIFAAVLTVLGAIMVFLPEAGAATLSVLIALYFIADGVMRLVSWWRVKAVPGAWGLLVGGIISAVLAVIILSNWLGARTGNVPRVLLGAMLVISGLLTIRLALGCTSYVERRASEQKS</sequence>
<dbReference type="eggNOG" id="COG3247">
    <property type="taxonomic scope" value="Bacteria"/>
</dbReference>
<feature type="transmembrane region" description="Helical" evidence="1">
    <location>
        <begin position="44"/>
        <end position="63"/>
    </location>
</feature>
<name>H0UJ56_9BACT</name>
<accession>H0UJ56</accession>
<keyword evidence="1" id="KW-1133">Transmembrane helix</keyword>
<dbReference type="HOGENOM" id="CLU_1407117_0_0_0"/>
<feature type="transmembrane region" description="Helical" evidence="1">
    <location>
        <begin position="162"/>
        <end position="184"/>
    </location>
</feature>
<dbReference type="PANTHER" id="PTHR34989:SF1">
    <property type="entry name" value="PROTEIN HDED"/>
    <property type="match status" value="1"/>
</dbReference>
<dbReference type="InterPro" id="IPR052712">
    <property type="entry name" value="Acid_resist_chaperone_HdeD"/>
</dbReference>
<evidence type="ECO:0008006" key="4">
    <source>
        <dbReference type="Google" id="ProtNLM"/>
    </source>
</evidence>
<keyword evidence="1" id="KW-0812">Transmembrane</keyword>
<organism evidence="2 3">
    <name type="scientific">Jonquetella anthropi DSM 22815</name>
    <dbReference type="NCBI Taxonomy" id="885272"/>
    <lineage>
        <taxon>Bacteria</taxon>
        <taxon>Thermotogati</taxon>
        <taxon>Synergistota</taxon>
        <taxon>Synergistia</taxon>
        <taxon>Synergistales</taxon>
        <taxon>Dethiosulfovibrionaceae</taxon>
        <taxon>Jonquetella</taxon>
    </lineage>
</organism>
<reference evidence="2 3" key="1">
    <citation type="submission" date="2011-11" db="EMBL/GenBank/DDBJ databases">
        <title>The Noncontiguous Finished genome of Jonquetella anthropi DSM 22815.</title>
        <authorList>
            <consortium name="US DOE Joint Genome Institute (JGI-PGF)"/>
            <person name="Lucas S."/>
            <person name="Copeland A."/>
            <person name="Lapidus A."/>
            <person name="Glavina del Rio T."/>
            <person name="Dalin E."/>
            <person name="Tice H."/>
            <person name="Bruce D."/>
            <person name="Goodwin L."/>
            <person name="Pitluck S."/>
            <person name="Peters L."/>
            <person name="Mikhailova N."/>
            <person name="Held B."/>
            <person name="Kyrpides N."/>
            <person name="Mavromatis K."/>
            <person name="Ivanova N."/>
            <person name="Markowitz V."/>
            <person name="Cheng J.-F."/>
            <person name="Hugenholtz P."/>
            <person name="Woyke T."/>
            <person name="Wu D."/>
            <person name="Gronow S."/>
            <person name="Wellnitz S."/>
            <person name="Brambilla E."/>
            <person name="Klenk H.-P."/>
            <person name="Eisen J.A."/>
        </authorList>
    </citation>
    <scope>NUCLEOTIDE SEQUENCE [LARGE SCALE GENOMIC DNA]</scope>
    <source>
        <strain evidence="2 3">DSM 22815</strain>
    </source>
</reference>
<dbReference type="Pfam" id="PF03729">
    <property type="entry name" value="DUF308"/>
    <property type="match status" value="1"/>
</dbReference>